<protein>
    <submittedName>
        <fullName evidence="7">3-hydroxyacyl-CoA dehydrogenase</fullName>
        <ecNumber evidence="7">1.1.1.35</ecNumber>
    </submittedName>
</protein>
<comment type="pathway">
    <text evidence="1">Lipid metabolism; butanoate metabolism.</text>
</comment>
<dbReference type="Gene3D" id="1.10.1040.10">
    <property type="entry name" value="N-(1-d-carboxylethyl)-l-norvaline Dehydrogenase, domain 2"/>
    <property type="match status" value="1"/>
</dbReference>
<dbReference type="AlphaFoldDB" id="A0A7Y2Q2H5"/>
<dbReference type="EMBL" id="JABEMB010000031">
    <property type="protein sequence ID" value="NNH05065.1"/>
    <property type="molecule type" value="Genomic_DNA"/>
</dbReference>
<dbReference type="GO" id="GO:0006631">
    <property type="term" value="P:fatty acid metabolic process"/>
    <property type="evidence" value="ECO:0007669"/>
    <property type="project" value="InterPro"/>
</dbReference>
<dbReference type="RefSeq" id="WP_167037062.1">
    <property type="nucleotide sequence ID" value="NZ_BAAANA010000001.1"/>
</dbReference>
<feature type="site" description="Important for catalytic activity" evidence="4">
    <location>
        <position position="141"/>
    </location>
</feature>
<dbReference type="Gene3D" id="3.40.50.720">
    <property type="entry name" value="NAD(P)-binding Rossmann-like Domain"/>
    <property type="match status" value="1"/>
</dbReference>
<evidence type="ECO:0000259" key="5">
    <source>
        <dbReference type="Pfam" id="PF00725"/>
    </source>
</evidence>
<dbReference type="InterPro" id="IPR036291">
    <property type="entry name" value="NAD(P)-bd_dom_sf"/>
</dbReference>
<dbReference type="PANTHER" id="PTHR48075">
    <property type="entry name" value="3-HYDROXYACYL-COA DEHYDROGENASE FAMILY PROTEIN"/>
    <property type="match status" value="1"/>
</dbReference>
<dbReference type="InterPro" id="IPR006176">
    <property type="entry name" value="3-OHacyl-CoA_DH_NAD-bd"/>
</dbReference>
<dbReference type="SUPFAM" id="SSF51735">
    <property type="entry name" value="NAD(P)-binding Rossmann-fold domains"/>
    <property type="match status" value="1"/>
</dbReference>
<comment type="caution">
    <text evidence="7">The sequence shown here is derived from an EMBL/GenBank/DDBJ whole genome shotgun (WGS) entry which is preliminary data.</text>
</comment>
<evidence type="ECO:0000259" key="6">
    <source>
        <dbReference type="Pfam" id="PF02737"/>
    </source>
</evidence>
<gene>
    <name evidence="7" type="ORF">HLA99_14545</name>
</gene>
<evidence type="ECO:0000256" key="3">
    <source>
        <dbReference type="ARBA" id="ARBA00023002"/>
    </source>
</evidence>
<evidence type="ECO:0000313" key="7">
    <source>
        <dbReference type="EMBL" id="NNH05065.1"/>
    </source>
</evidence>
<dbReference type="InterPro" id="IPR006108">
    <property type="entry name" value="3HC_DH_C"/>
</dbReference>
<accession>A0A7Y2Q2H5</accession>
<evidence type="ECO:0000256" key="2">
    <source>
        <dbReference type="ARBA" id="ARBA00009463"/>
    </source>
</evidence>
<dbReference type="InterPro" id="IPR013328">
    <property type="entry name" value="6PGD_dom2"/>
</dbReference>
<organism evidence="7 8">
    <name type="scientific">Microbacterium ulmi</name>
    <dbReference type="NCBI Taxonomy" id="179095"/>
    <lineage>
        <taxon>Bacteria</taxon>
        <taxon>Bacillati</taxon>
        <taxon>Actinomycetota</taxon>
        <taxon>Actinomycetes</taxon>
        <taxon>Micrococcales</taxon>
        <taxon>Microbacteriaceae</taxon>
        <taxon>Microbacterium</taxon>
    </lineage>
</organism>
<dbReference type="SUPFAM" id="SSF48179">
    <property type="entry name" value="6-phosphogluconate dehydrogenase C-terminal domain-like"/>
    <property type="match status" value="1"/>
</dbReference>
<dbReference type="Pfam" id="PF02737">
    <property type="entry name" value="3HCDH_N"/>
    <property type="match status" value="1"/>
</dbReference>
<dbReference type="GO" id="GO:0070403">
    <property type="term" value="F:NAD+ binding"/>
    <property type="evidence" value="ECO:0007669"/>
    <property type="project" value="InterPro"/>
</dbReference>
<evidence type="ECO:0000256" key="4">
    <source>
        <dbReference type="PIRSR" id="PIRSR000105-1"/>
    </source>
</evidence>
<dbReference type="GO" id="GO:0003857">
    <property type="term" value="F:(3S)-3-hydroxyacyl-CoA dehydrogenase (NAD+) activity"/>
    <property type="evidence" value="ECO:0007669"/>
    <property type="project" value="UniProtKB-EC"/>
</dbReference>
<dbReference type="InterPro" id="IPR008927">
    <property type="entry name" value="6-PGluconate_DH-like_C_sf"/>
</dbReference>
<feature type="domain" description="3-hydroxyacyl-CoA dehydrogenase C-terminal" evidence="5">
    <location>
        <begin position="188"/>
        <end position="285"/>
    </location>
</feature>
<name>A0A7Y2Q2H5_9MICO</name>
<evidence type="ECO:0000256" key="1">
    <source>
        <dbReference type="ARBA" id="ARBA00005086"/>
    </source>
</evidence>
<comment type="similarity">
    <text evidence="2">Belongs to the 3-hydroxyacyl-CoA dehydrogenase family.</text>
</comment>
<keyword evidence="3 7" id="KW-0560">Oxidoreductase</keyword>
<dbReference type="EC" id="1.1.1.35" evidence="7"/>
<feature type="domain" description="3-hydroxyacyl-CoA dehydrogenase NAD binding" evidence="6">
    <location>
        <begin position="6"/>
        <end position="184"/>
    </location>
</feature>
<dbReference type="InterPro" id="IPR022694">
    <property type="entry name" value="3-OHacyl-CoA_DH"/>
</dbReference>
<reference evidence="7 8" key="1">
    <citation type="submission" date="2020-05" db="EMBL/GenBank/DDBJ databases">
        <title>MicrobeNet Type strains.</title>
        <authorList>
            <person name="Nicholson A.C."/>
        </authorList>
    </citation>
    <scope>NUCLEOTIDE SEQUENCE [LARGE SCALE GENOMIC DNA]</scope>
    <source>
        <strain evidence="7 8">JCM 14282</strain>
    </source>
</reference>
<dbReference type="Proteomes" id="UP000543598">
    <property type="component" value="Unassembled WGS sequence"/>
</dbReference>
<proteinExistence type="inferred from homology"/>
<dbReference type="PIRSF" id="PIRSF000105">
    <property type="entry name" value="HCDH"/>
    <property type="match status" value="1"/>
</dbReference>
<dbReference type="NCBIfam" id="NF006143">
    <property type="entry name" value="PRK08293.1"/>
    <property type="match status" value="1"/>
</dbReference>
<keyword evidence="8" id="KW-1185">Reference proteome</keyword>
<dbReference type="PANTHER" id="PTHR48075:SF5">
    <property type="entry name" value="3-HYDROXYBUTYRYL-COA DEHYDROGENASE"/>
    <property type="match status" value="1"/>
</dbReference>
<sequence length="296" mass="31961">MNITRVTAAGAGTMGSQVAWQMAYHGTQVTVYDPVPEGLERGKALHRQYAETFLRERGTDPHQIDATLARLTYTTDLAAAVSEAQLITESVPESPSIKEAFWRAASEHAPDDAIFTTNTSTLTPSALAAVVTHPARFLALHFAIGVWDANIGEVMGHAGTDPQVFDLVVEFAREIGLVPIPIHKEQSGYIINSLLVPWCTAALELLVRGVSDFESIDRTWMITLGTDLGPFGMIDRMGLGVVEHVAQLVGEAGDETALASARFLDTEFLKKGNLGVSTGRGFYSYPDPAFTQPGFV</sequence>
<evidence type="ECO:0000313" key="8">
    <source>
        <dbReference type="Proteomes" id="UP000543598"/>
    </source>
</evidence>
<dbReference type="Pfam" id="PF00725">
    <property type="entry name" value="3HCDH"/>
    <property type="match status" value="1"/>
</dbReference>